<sequence length="946" mass="104638">MPPDCCGSEALARSPHTLTPDLSVIDCRHLPLRHVGYSRAAADQPVQRRVTLSRHDLTRQSRRDWDPRLFERLDQGSEASPNQLALSSLSGRPLLGESSDAGWLLTLPGEAGQATQRWDSRASHWHTEHDELLRPVLTRESTAGQAPRVAERFTYARQPGRNGRGRLVRHDDDGGSRRVDAYSLSGQEQRQTRHFLASPDLPDWPVACADRDALLEPGKGAATTCVHGPLQDVLEQTDALGNRQVLRFTADGAPYSLTLHLANASEHVLLSNACYNAFGQIEAQTAGNGVSSHCEYDPASGRLCRLGTRRPGRGALLQDLHYTYDPVGNLVHTEDRSQPVRHFANQRVDPVDTFRYDSLYQLVEATGREAAGALVGPQLPDLAPNPGDTSRLLNYSQHYTYDASGNLLTLRHVGQNPYTRSMAVAEQSNHAVPAPGDPLTAFDANGNLRELAPGQPLHWNAHNQLHGTRQASRDDGPDDDEHYRYGGDGLRVRKVANRLVSGRVQRSETRYLPGLELHARPGEAFAVITAQAGRCSLRCLVWSEGSPDGIDNPQLRYSLGDRHDSSVLELDGEARIISHEGYYPFGGTAWWAARSALDASYKTRRYSGKERDASGLYDYGLRYYAPWLLRWINPDPAGDVDGLNRYRFVRNNPATLSDPQGLNPEDRAYRVEPFSRYPMAPHSGNTLDPFDTRTLHLNADGKLAELVYDTQWSVKGYLDHGAANQIGDILRSGYKSMAYGELLRREVSDDVSLMERAAHAMAARAGYCDEFAAVGLLLLGSSPRWSGTPLYLAQKPGHTFVEVGDGREADPLIMDPWVMFPAVHHRSQSLDVATNLLSYTPSMPGDPNFHISRTQVDFLHETLYSGPIDLTPDTVAPDVEAGIRGGFIFSQWSAMQDPQAVTYWSQGGESDAAGVPEPFWNRLQATLGHDLRIRDVPGVLDRLLRI</sequence>
<protein>
    <submittedName>
        <fullName evidence="2">RHS repeat-associated core domain-containing protein</fullName>
    </submittedName>
</protein>
<dbReference type="InterPro" id="IPR050708">
    <property type="entry name" value="T6SS_VgrG/RHS"/>
</dbReference>
<dbReference type="AlphaFoldDB" id="A0A239LWW8"/>
<dbReference type="Gene3D" id="2.180.10.10">
    <property type="entry name" value="RHS repeat-associated core"/>
    <property type="match status" value="1"/>
</dbReference>
<dbReference type="STRING" id="1215104.GCA_000730585_00253"/>
<dbReference type="NCBIfam" id="TIGR03696">
    <property type="entry name" value="Rhs_assc_core"/>
    <property type="match status" value="1"/>
</dbReference>
<accession>A0A239LWW8</accession>
<dbReference type="InterPro" id="IPR022385">
    <property type="entry name" value="Rhs_assc_core"/>
</dbReference>
<gene>
    <name evidence="2" type="ORF">SAMN05444352_1467</name>
</gene>
<dbReference type="PANTHER" id="PTHR32305:SF15">
    <property type="entry name" value="PROTEIN RHSA-RELATED"/>
    <property type="match status" value="1"/>
</dbReference>
<name>A0A239LWW8_9PSED</name>
<evidence type="ECO:0000256" key="1">
    <source>
        <dbReference type="SAM" id="MobiDB-lite"/>
    </source>
</evidence>
<dbReference type="EMBL" id="FZOL01000046">
    <property type="protein sequence ID" value="SNT34780.1"/>
    <property type="molecule type" value="Genomic_DNA"/>
</dbReference>
<evidence type="ECO:0000313" key="3">
    <source>
        <dbReference type="Proteomes" id="UP000198407"/>
    </source>
</evidence>
<proteinExistence type="predicted"/>
<dbReference type="PANTHER" id="PTHR32305">
    <property type="match status" value="1"/>
</dbReference>
<reference evidence="3" key="1">
    <citation type="submission" date="2017-06" db="EMBL/GenBank/DDBJ databases">
        <authorList>
            <person name="Varghese N."/>
            <person name="Submissions S."/>
        </authorList>
    </citation>
    <scope>NUCLEOTIDE SEQUENCE [LARGE SCALE GENOMIC DNA]</scope>
    <source>
        <strain evidence="3">DSM 22348</strain>
    </source>
</reference>
<organism evidence="2 3">
    <name type="scientific">Pseudomonas japonica</name>
    <dbReference type="NCBI Taxonomy" id="256466"/>
    <lineage>
        <taxon>Bacteria</taxon>
        <taxon>Pseudomonadati</taxon>
        <taxon>Pseudomonadota</taxon>
        <taxon>Gammaproteobacteria</taxon>
        <taxon>Pseudomonadales</taxon>
        <taxon>Pseudomonadaceae</taxon>
        <taxon>Pseudomonas</taxon>
    </lineage>
</organism>
<feature type="region of interest" description="Disordered" evidence="1">
    <location>
        <begin position="466"/>
        <end position="487"/>
    </location>
</feature>
<evidence type="ECO:0000313" key="2">
    <source>
        <dbReference type="EMBL" id="SNT34780.1"/>
    </source>
</evidence>
<dbReference type="Proteomes" id="UP000198407">
    <property type="component" value="Unassembled WGS sequence"/>
</dbReference>
<keyword evidence="3" id="KW-1185">Reference proteome</keyword>
<feature type="compositionally biased region" description="Basic and acidic residues" evidence="1">
    <location>
        <begin position="471"/>
        <end position="485"/>
    </location>
</feature>